<dbReference type="InterPro" id="IPR000847">
    <property type="entry name" value="LysR_HTH_N"/>
</dbReference>
<dbReference type="Gene3D" id="3.40.190.10">
    <property type="entry name" value="Periplasmic binding protein-like II"/>
    <property type="match status" value="3"/>
</dbReference>
<dbReference type="GO" id="GO:0003700">
    <property type="term" value="F:DNA-binding transcription factor activity"/>
    <property type="evidence" value="ECO:0007669"/>
    <property type="project" value="InterPro"/>
</dbReference>
<evidence type="ECO:0000313" key="6">
    <source>
        <dbReference type="EMBL" id="ONF67856.1"/>
    </source>
</evidence>
<dbReference type="Gene3D" id="1.10.10.10">
    <property type="entry name" value="Winged helix-like DNA-binding domain superfamily/Winged helix DNA-binding domain"/>
    <property type="match status" value="1"/>
</dbReference>
<accession>A0A1W2LSK7</accession>
<dbReference type="GO" id="GO:0032993">
    <property type="term" value="C:protein-DNA complex"/>
    <property type="evidence" value="ECO:0007669"/>
    <property type="project" value="TreeGrafter"/>
</dbReference>
<evidence type="ECO:0000259" key="5">
    <source>
        <dbReference type="PROSITE" id="PS50931"/>
    </source>
</evidence>
<dbReference type="AlphaFoldDB" id="A0A1W2LSK7"/>
<dbReference type="GO" id="GO:0003677">
    <property type="term" value="F:DNA binding"/>
    <property type="evidence" value="ECO:0007669"/>
    <property type="project" value="UniProtKB-KW"/>
</dbReference>
<dbReference type="InterPro" id="IPR005119">
    <property type="entry name" value="LysR_subst-bd"/>
</dbReference>
<keyword evidence="4" id="KW-0804">Transcription</keyword>
<proteinExistence type="inferred from homology"/>
<dbReference type="CDD" id="cd05466">
    <property type="entry name" value="PBP2_LTTR_substrate"/>
    <property type="match status" value="1"/>
</dbReference>
<dbReference type="InterPro" id="IPR036388">
    <property type="entry name" value="WH-like_DNA-bd_sf"/>
</dbReference>
<gene>
    <name evidence="6" type="ORF">AVR91_0220615</name>
</gene>
<dbReference type="Proteomes" id="UP000076660">
    <property type="component" value="Unassembled WGS sequence"/>
</dbReference>
<dbReference type="InterPro" id="IPR036390">
    <property type="entry name" value="WH_DNA-bd_sf"/>
</dbReference>
<feature type="domain" description="HTH lysR-type" evidence="5">
    <location>
        <begin position="1"/>
        <end position="63"/>
    </location>
</feature>
<dbReference type="OrthoDB" id="63123at2"/>
<evidence type="ECO:0000256" key="1">
    <source>
        <dbReference type="ARBA" id="ARBA00009437"/>
    </source>
</evidence>
<dbReference type="RefSeq" id="WP_063274441.1">
    <property type="nucleotide sequence ID" value="NZ_LQMT02000020.1"/>
</dbReference>
<dbReference type="PANTHER" id="PTHR30346:SF28">
    <property type="entry name" value="HTH-TYPE TRANSCRIPTIONAL REGULATOR CYNR"/>
    <property type="match status" value="1"/>
</dbReference>
<dbReference type="PROSITE" id="PS50931">
    <property type="entry name" value="HTH_LYSR"/>
    <property type="match status" value="1"/>
</dbReference>
<dbReference type="SUPFAM" id="SSF46785">
    <property type="entry name" value="Winged helix' DNA-binding domain"/>
    <property type="match status" value="1"/>
</dbReference>
<evidence type="ECO:0000313" key="7">
    <source>
        <dbReference type="Proteomes" id="UP000076660"/>
    </source>
</evidence>
<reference evidence="6 7" key="1">
    <citation type="submission" date="2016-12" db="EMBL/GenBank/DDBJ databases">
        <title>Amycolatopsis keratiniphila subsp. keratiniphila genome sequencing and assembly.</title>
        <authorList>
            <person name="Mayilraj S."/>
            <person name="Kaur N."/>
        </authorList>
    </citation>
    <scope>NUCLEOTIDE SEQUENCE [LARGE SCALE GENOMIC DNA]</scope>
    <source>
        <strain evidence="6 7">DSM 44409</strain>
    </source>
</reference>
<keyword evidence="2" id="KW-0805">Transcription regulation</keyword>
<comment type="caution">
    <text evidence="6">The sequence shown here is derived from an EMBL/GenBank/DDBJ whole genome shotgun (WGS) entry which is preliminary data.</text>
</comment>
<keyword evidence="3" id="KW-0238">DNA-binding</keyword>
<dbReference type="SUPFAM" id="SSF53850">
    <property type="entry name" value="Periplasmic binding protein-like II"/>
    <property type="match status" value="1"/>
</dbReference>
<organism evidence="6 7">
    <name type="scientific">Amycolatopsis keratiniphila subsp. keratiniphila</name>
    <dbReference type="NCBI Taxonomy" id="227715"/>
    <lineage>
        <taxon>Bacteria</taxon>
        <taxon>Bacillati</taxon>
        <taxon>Actinomycetota</taxon>
        <taxon>Actinomycetes</taxon>
        <taxon>Pseudonocardiales</taxon>
        <taxon>Pseudonocardiaceae</taxon>
        <taxon>Amycolatopsis</taxon>
        <taxon>Amycolatopsis japonica group</taxon>
    </lineage>
</organism>
<dbReference type="EMBL" id="LQMT02000020">
    <property type="protein sequence ID" value="ONF67856.1"/>
    <property type="molecule type" value="Genomic_DNA"/>
</dbReference>
<evidence type="ECO:0000256" key="2">
    <source>
        <dbReference type="ARBA" id="ARBA00023015"/>
    </source>
</evidence>
<dbReference type="Pfam" id="PF00126">
    <property type="entry name" value="HTH_1"/>
    <property type="match status" value="1"/>
</dbReference>
<dbReference type="PANTHER" id="PTHR30346">
    <property type="entry name" value="TRANSCRIPTIONAL DUAL REGULATOR HCAR-RELATED"/>
    <property type="match status" value="1"/>
</dbReference>
<name>A0A1W2LSK7_9PSEU</name>
<evidence type="ECO:0000256" key="4">
    <source>
        <dbReference type="ARBA" id="ARBA00023163"/>
    </source>
</evidence>
<evidence type="ECO:0000256" key="3">
    <source>
        <dbReference type="ARBA" id="ARBA00023125"/>
    </source>
</evidence>
<protein>
    <submittedName>
        <fullName evidence="6">LysR family transcriptional regulator</fullName>
    </submittedName>
</protein>
<sequence length="296" mass="31635">MSTNDLSPGELRLLLAVARTGSFTAAAEDRGLTQSAVSHAVRVCERKIGAVLFERGRTGARATKAGHRVLVHARQILRQLDLLVAEARGAATGALTGPLRIAAFRSAAAHLLPAALGRLTAEHPELNPRVLIVPELGRGTAGEVADGRADVAIATLAEDSRPPNGLVVGELLREPYLMVHPARNREPQGLPLIDWAENCSSYTRAWWARQDWLPKATLDVADDGVALSMVAQGIGMTILPKLSLMTTPPRVTITPLGDNAPTRRIVYVTTHATAQSLAVRQLVTELRATAKPHVMA</sequence>
<dbReference type="Pfam" id="PF03466">
    <property type="entry name" value="LysR_substrate"/>
    <property type="match status" value="1"/>
</dbReference>
<comment type="similarity">
    <text evidence="1">Belongs to the LysR transcriptional regulatory family.</text>
</comment>